<evidence type="ECO:0000313" key="1">
    <source>
        <dbReference type="EMBL" id="SVC24028.1"/>
    </source>
</evidence>
<organism evidence="1">
    <name type="scientific">marine metagenome</name>
    <dbReference type="NCBI Taxonomy" id="408172"/>
    <lineage>
        <taxon>unclassified sequences</taxon>
        <taxon>metagenomes</taxon>
        <taxon>ecological metagenomes</taxon>
    </lineage>
</organism>
<accession>A0A382KHX5</accession>
<sequence length="25" mass="3142">HKIYKENKMQIKIRADKKLEEKQNK</sequence>
<gene>
    <name evidence="1" type="ORF">METZ01_LOCUS276882</name>
</gene>
<name>A0A382KHX5_9ZZZZ</name>
<protein>
    <submittedName>
        <fullName evidence="1">Uncharacterized protein</fullName>
    </submittedName>
</protein>
<dbReference type="AlphaFoldDB" id="A0A382KHX5"/>
<reference evidence="1" key="1">
    <citation type="submission" date="2018-05" db="EMBL/GenBank/DDBJ databases">
        <authorList>
            <person name="Lanie J.A."/>
            <person name="Ng W.-L."/>
            <person name="Kazmierczak K.M."/>
            <person name="Andrzejewski T.M."/>
            <person name="Davidsen T.M."/>
            <person name="Wayne K.J."/>
            <person name="Tettelin H."/>
            <person name="Glass J.I."/>
            <person name="Rusch D."/>
            <person name="Podicherti R."/>
            <person name="Tsui H.-C.T."/>
            <person name="Winkler M.E."/>
        </authorList>
    </citation>
    <scope>NUCLEOTIDE SEQUENCE</scope>
</reference>
<feature type="non-terminal residue" evidence="1">
    <location>
        <position position="1"/>
    </location>
</feature>
<dbReference type="EMBL" id="UINC01080778">
    <property type="protein sequence ID" value="SVC24028.1"/>
    <property type="molecule type" value="Genomic_DNA"/>
</dbReference>
<proteinExistence type="predicted"/>